<dbReference type="SUPFAM" id="SSF51445">
    <property type="entry name" value="(Trans)glycosidases"/>
    <property type="match status" value="1"/>
</dbReference>
<dbReference type="RefSeq" id="WP_313839837.1">
    <property type="nucleotide sequence ID" value="NZ_JASTZZ010000007.1"/>
</dbReference>
<dbReference type="Proteomes" id="UP001529481">
    <property type="component" value="Unassembled WGS sequence"/>
</dbReference>
<sequence length="734" mass="82657">MEFDVGEDGPVALVSMTFSPRHEVYSSLPQSAGTSSNRVPADPTESKTQRITFLGRLPMVQIEASGRGTGHTICGRRLIETSLGQALRFASWKTWHTNGVSNLEIRQESQEHGIECSQLFQVADGDLMFKVTTSIKNTLEDDLVLESLPTYCQLFGQTDGPGEPKDGLEDWRLAECRNDWLGEGRWSWKSLREICPLLKNDMVGRTPQGAYSCISEGTFSTGQALPMSVLASPTQGITWLFQIEHNGPWRWEVGESEKSEGYFALSGPTYKNHDWSVVLHKDQQFTSVPVSVTPASNFDQAVESVTNYRRHWHLATDKLKTPEIIFNDYMNTLNGDPSTDRLLPLIKAAGSIGAEIFCIDAGWYDDTGDWWPSVGEWKPSTTRFPGGLGEVMDAIKREHMIPGLWLEPEVVGIKSPLAKKLPDSAFFQHAGHRVVEHNRYLLDFRNPQTIRHMDEVIDRLVGDFEVGYFKFDYNVMPGPGTTYRSDSPGEGLLGHNRAYREWIKGLYRRHPNLIIENCSSGGMRTDFAQSSIFHLLSTSDQQDFGRYASISATAPMAMLPEQAGNWAYPAADMDDESFCFALTNTLLGHFFLSGYLNRFSGHQLKMVRDAIDVYRRVIGDRVAKGVPFWPLGLPGWYDDKLALGIRSVRDQGADGIRDGILITVWARCTSDGHLDLPLPMFTNRDCRVQVLYPRFTDLDGESDSWRYVWHKGRGSLEVHMPEEGYTARTLLIRE</sequence>
<keyword evidence="1" id="KW-0378">Hydrolase</keyword>
<protein>
    <submittedName>
        <fullName evidence="4">Alpha-galactosidase</fullName>
    </submittedName>
</protein>
<dbReference type="Gene3D" id="2.70.98.60">
    <property type="entry name" value="alpha-galactosidase from lactobacil brevis"/>
    <property type="match status" value="1"/>
</dbReference>
<reference evidence="4 5" key="1">
    <citation type="submission" date="2023-06" db="EMBL/GenBank/DDBJ databases">
        <authorList>
            <person name="Pascarelli S."/>
        </authorList>
    </citation>
    <scope>NUCLEOTIDE SEQUENCE [LARGE SCALE GENOMIC DNA]</scope>
    <source>
        <strain evidence="4 5">H1HS16N</strain>
    </source>
</reference>
<organism evidence="4 5">
    <name type="scientific">Bifidobacterium kimbladii</name>
    <dbReference type="NCBI Taxonomy" id="1293826"/>
    <lineage>
        <taxon>Bacteria</taxon>
        <taxon>Bacillati</taxon>
        <taxon>Actinomycetota</taxon>
        <taxon>Actinomycetes</taxon>
        <taxon>Bifidobacteriales</taxon>
        <taxon>Bifidobacteriaceae</taxon>
        <taxon>Bifidobacterium</taxon>
    </lineage>
</organism>
<proteinExistence type="predicted"/>
<keyword evidence="2" id="KW-0326">Glycosidase</keyword>
<dbReference type="InterPro" id="IPR050985">
    <property type="entry name" value="Alpha-glycosidase_related"/>
</dbReference>
<feature type="region of interest" description="Disordered" evidence="3">
    <location>
        <begin position="26"/>
        <end position="47"/>
    </location>
</feature>
<accession>A0ABU3KH69</accession>
<dbReference type="PANTHER" id="PTHR43053">
    <property type="entry name" value="GLYCOSIDASE FAMILY 31"/>
    <property type="match status" value="1"/>
</dbReference>
<evidence type="ECO:0000256" key="3">
    <source>
        <dbReference type="SAM" id="MobiDB-lite"/>
    </source>
</evidence>
<comment type="caution">
    <text evidence="4">The sequence shown here is derived from an EMBL/GenBank/DDBJ whole genome shotgun (WGS) entry which is preliminary data.</text>
</comment>
<gene>
    <name evidence="4" type="ORF">QRX41_07910</name>
</gene>
<keyword evidence="5" id="KW-1185">Reference proteome</keyword>
<evidence type="ECO:0000313" key="5">
    <source>
        <dbReference type="Proteomes" id="UP001529481"/>
    </source>
</evidence>
<reference evidence="5" key="2">
    <citation type="submission" date="2023-07" db="EMBL/GenBank/DDBJ databases">
        <title>Bifidobacterium spp. in honeybee.</title>
        <authorList>
            <person name="Olofsson T."/>
        </authorList>
    </citation>
    <scope>NUCLEOTIDE SEQUENCE [LARGE SCALE GENOMIC DNA]</scope>
    <source>
        <strain evidence="5">H1HS16N</strain>
    </source>
</reference>
<dbReference type="InterPro" id="IPR017853">
    <property type="entry name" value="GH"/>
</dbReference>
<dbReference type="Gene3D" id="3.20.20.70">
    <property type="entry name" value="Aldolase class I"/>
    <property type="match status" value="1"/>
</dbReference>
<dbReference type="InterPro" id="IPR013785">
    <property type="entry name" value="Aldolase_TIM"/>
</dbReference>
<feature type="compositionally biased region" description="Polar residues" evidence="3">
    <location>
        <begin position="27"/>
        <end position="38"/>
    </location>
</feature>
<dbReference type="PANTHER" id="PTHR43053:SF3">
    <property type="entry name" value="ALPHA-GALACTOSIDASE C-RELATED"/>
    <property type="match status" value="1"/>
</dbReference>
<evidence type="ECO:0000256" key="2">
    <source>
        <dbReference type="ARBA" id="ARBA00023295"/>
    </source>
</evidence>
<dbReference type="InterPro" id="IPR038417">
    <property type="entry name" value="Alpga-gal_N_sf"/>
</dbReference>
<evidence type="ECO:0000256" key="1">
    <source>
        <dbReference type="ARBA" id="ARBA00022801"/>
    </source>
</evidence>
<name>A0ABU3KH69_9BIFI</name>
<dbReference type="InterPro" id="IPR002252">
    <property type="entry name" value="Glyco_hydro_36"/>
</dbReference>
<evidence type="ECO:0000313" key="4">
    <source>
        <dbReference type="EMBL" id="MDT7510047.1"/>
    </source>
</evidence>
<dbReference type="CDD" id="cd14791">
    <property type="entry name" value="GH36"/>
    <property type="match status" value="1"/>
</dbReference>
<dbReference type="Pfam" id="PF02065">
    <property type="entry name" value="Melibiase"/>
    <property type="match status" value="1"/>
</dbReference>
<dbReference type="EMBL" id="JASTZZ010000007">
    <property type="protein sequence ID" value="MDT7510047.1"/>
    <property type="molecule type" value="Genomic_DNA"/>
</dbReference>